<feature type="compositionally biased region" description="Polar residues" evidence="1">
    <location>
        <begin position="1"/>
        <end position="17"/>
    </location>
</feature>
<evidence type="ECO:0000313" key="2">
    <source>
        <dbReference type="EMBL" id="KAK2960032.1"/>
    </source>
</evidence>
<comment type="caution">
    <text evidence="2">The sequence shown here is derived from an EMBL/GenBank/DDBJ whole genome shotgun (WGS) entry which is preliminary data.</text>
</comment>
<dbReference type="Proteomes" id="UP001281761">
    <property type="component" value="Unassembled WGS sequence"/>
</dbReference>
<name>A0ABQ9Y8E3_9EUKA</name>
<sequence>MGNQPSRSKTPSGASLNHSRKSHSTVNPEHKSFLNYEPNSELSYTDKSAIYCSLVALVKVEHPFDNALQDRAARFLIDLEQDWRFEPDLPDRLVTELVPSSAGSPSGFVESIVTLLSSPRSRIVVAAISFLHKTTMNSTHATRCRLMKSDLVSKVLATVQPQTLPISGNEPIFDNLIKIIERIIGLASPDSLSELGITSATDAFNHREMIFPKVLLPSSQFVTFLISNQYILSGDLINSFMYLLETLLRISPFHRQTLEFVIASPIVMAFSTRLSSIRDDWCLRNILVNINESLEIWTTESPEVSQSGQRMRQALFSEGFEDTLEQKMIHEKSRSYGIRYVANCHTISQLLGSNVKKLR</sequence>
<accession>A0ABQ9Y8E3</accession>
<protein>
    <submittedName>
        <fullName evidence="2">Uncharacterized protein</fullName>
    </submittedName>
</protein>
<proteinExistence type="predicted"/>
<feature type="region of interest" description="Disordered" evidence="1">
    <location>
        <begin position="1"/>
        <end position="32"/>
    </location>
</feature>
<evidence type="ECO:0000313" key="3">
    <source>
        <dbReference type="Proteomes" id="UP001281761"/>
    </source>
</evidence>
<dbReference type="EMBL" id="JARBJD010000025">
    <property type="protein sequence ID" value="KAK2960032.1"/>
    <property type="molecule type" value="Genomic_DNA"/>
</dbReference>
<keyword evidence="3" id="KW-1185">Reference proteome</keyword>
<organism evidence="2 3">
    <name type="scientific">Blattamonas nauphoetae</name>
    <dbReference type="NCBI Taxonomy" id="2049346"/>
    <lineage>
        <taxon>Eukaryota</taxon>
        <taxon>Metamonada</taxon>
        <taxon>Preaxostyla</taxon>
        <taxon>Oxymonadida</taxon>
        <taxon>Blattamonas</taxon>
    </lineage>
</organism>
<gene>
    <name evidence="2" type="ORF">BLNAU_4915</name>
</gene>
<evidence type="ECO:0000256" key="1">
    <source>
        <dbReference type="SAM" id="MobiDB-lite"/>
    </source>
</evidence>
<reference evidence="2 3" key="1">
    <citation type="journal article" date="2022" name="bioRxiv">
        <title>Genomics of Preaxostyla Flagellates Illuminates Evolutionary Transitions and the Path Towards Mitochondrial Loss.</title>
        <authorList>
            <person name="Novak L.V.F."/>
            <person name="Treitli S.C."/>
            <person name="Pyrih J."/>
            <person name="Halakuc P."/>
            <person name="Pipaliya S.V."/>
            <person name="Vacek V."/>
            <person name="Brzon O."/>
            <person name="Soukal P."/>
            <person name="Eme L."/>
            <person name="Dacks J.B."/>
            <person name="Karnkowska A."/>
            <person name="Elias M."/>
            <person name="Hampl V."/>
        </authorList>
    </citation>
    <scope>NUCLEOTIDE SEQUENCE [LARGE SCALE GENOMIC DNA]</scope>
    <source>
        <strain evidence="2">NAU3</strain>
        <tissue evidence="2">Gut</tissue>
    </source>
</reference>